<dbReference type="AlphaFoldDB" id="W2M2U2"/>
<evidence type="ECO:0000313" key="1">
    <source>
        <dbReference type="EMBL" id="ETM30640.1"/>
    </source>
</evidence>
<dbReference type="VEuPathDB" id="FungiDB:PPTG_10004"/>
<name>W2M2U2_PHYNI</name>
<reference evidence="1" key="1">
    <citation type="submission" date="2013-11" db="EMBL/GenBank/DDBJ databases">
        <title>The Genome Sequence of Phytophthora parasitica IAC_01/95.</title>
        <authorList>
            <consortium name="The Broad Institute Genomics Platform"/>
            <person name="Russ C."/>
            <person name="Tyler B."/>
            <person name="Panabieres F."/>
            <person name="Shan W."/>
            <person name="Tripathy S."/>
            <person name="Grunwald N."/>
            <person name="Machado M."/>
            <person name="Johnson C.S."/>
            <person name="Arredondo F."/>
            <person name="Hong C."/>
            <person name="Coffey M."/>
            <person name="Young S.K."/>
            <person name="Zeng Q."/>
            <person name="Gargeya S."/>
            <person name="Fitzgerald M."/>
            <person name="Abouelleil A."/>
            <person name="Alvarado L."/>
            <person name="Chapman S.B."/>
            <person name="Gainer-Dewar J."/>
            <person name="Goldberg J."/>
            <person name="Griggs A."/>
            <person name="Gujja S."/>
            <person name="Hansen M."/>
            <person name="Howarth C."/>
            <person name="Imamovic A."/>
            <person name="Ireland A."/>
            <person name="Larimer J."/>
            <person name="McCowan C."/>
            <person name="Murphy C."/>
            <person name="Pearson M."/>
            <person name="Poon T.W."/>
            <person name="Priest M."/>
            <person name="Roberts A."/>
            <person name="Saif S."/>
            <person name="Shea T."/>
            <person name="Sykes S."/>
            <person name="Wortman J."/>
            <person name="Nusbaum C."/>
            <person name="Birren B."/>
        </authorList>
    </citation>
    <scope>NUCLEOTIDE SEQUENCE [LARGE SCALE GENOMIC DNA]</scope>
    <source>
        <strain evidence="1">IAC_01/95</strain>
    </source>
</reference>
<dbReference type="Proteomes" id="UP000054532">
    <property type="component" value="Unassembled WGS sequence"/>
</dbReference>
<sequence>PSTLRVGGRGLHLLLLEDPTGLEDLVVREDQGVRILLGASLPRRERCFKEITVPGGCFQNSGPAHSQMINDFETTRTRFHNQFVCQTPLQLIERLQTTKRFKGMSAEVWGDQVSSLCDAAQCFDPQMRYEYFLSGLRNSEWKAALATTKVNSIPEAVAVLL</sequence>
<proteinExistence type="predicted"/>
<dbReference type="EMBL" id="KI696918">
    <property type="protein sequence ID" value="ETM30640.1"/>
    <property type="molecule type" value="Genomic_DNA"/>
</dbReference>
<protein>
    <submittedName>
        <fullName evidence="1">Uncharacterized protein</fullName>
    </submittedName>
</protein>
<organism evidence="1">
    <name type="scientific">Phytophthora nicotianae</name>
    <name type="common">Potato buckeye rot agent</name>
    <name type="synonym">Phytophthora parasitica</name>
    <dbReference type="NCBI Taxonomy" id="4792"/>
    <lineage>
        <taxon>Eukaryota</taxon>
        <taxon>Sar</taxon>
        <taxon>Stramenopiles</taxon>
        <taxon>Oomycota</taxon>
        <taxon>Peronosporomycetes</taxon>
        <taxon>Peronosporales</taxon>
        <taxon>Peronosporaceae</taxon>
        <taxon>Phytophthora</taxon>
    </lineage>
</organism>
<feature type="non-terminal residue" evidence="1">
    <location>
        <position position="1"/>
    </location>
</feature>
<gene>
    <name evidence="1" type="ORF">L914_21684</name>
</gene>
<accession>W2M2U2</accession>